<feature type="signal peptide" evidence="8">
    <location>
        <begin position="1"/>
        <end position="23"/>
    </location>
</feature>
<evidence type="ECO:0000256" key="7">
    <source>
        <dbReference type="PROSITE-ProRule" id="PRU01360"/>
    </source>
</evidence>
<dbReference type="Pfam" id="PF13715">
    <property type="entry name" value="CarbopepD_reg_2"/>
    <property type="match status" value="1"/>
</dbReference>
<organism evidence="10 11">
    <name type="scientific">Mucilaginibacter gracilis</name>
    <dbReference type="NCBI Taxonomy" id="423350"/>
    <lineage>
        <taxon>Bacteria</taxon>
        <taxon>Pseudomonadati</taxon>
        <taxon>Bacteroidota</taxon>
        <taxon>Sphingobacteriia</taxon>
        <taxon>Sphingobacteriales</taxon>
        <taxon>Sphingobacteriaceae</taxon>
        <taxon>Mucilaginibacter</taxon>
    </lineage>
</organism>
<dbReference type="Gene3D" id="2.60.40.1120">
    <property type="entry name" value="Carboxypeptidase-like, regulatory domain"/>
    <property type="match status" value="1"/>
</dbReference>
<dbReference type="Gene3D" id="2.40.170.20">
    <property type="entry name" value="TonB-dependent receptor, beta-barrel domain"/>
    <property type="match status" value="1"/>
</dbReference>
<evidence type="ECO:0000256" key="3">
    <source>
        <dbReference type="ARBA" id="ARBA00022452"/>
    </source>
</evidence>
<keyword evidence="3 7" id="KW-1134">Transmembrane beta strand</keyword>
<feature type="domain" description="TonB-dependent receptor plug" evidence="9">
    <location>
        <begin position="204"/>
        <end position="328"/>
    </location>
</feature>
<dbReference type="PROSITE" id="PS52016">
    <property type="entry name" value="TONB_DEPENDENT_REC_3"/>
    <property type="match status" value="1"/>
</dbReference>
<evidence type="ECO:0000256" key="8">
    <source>
        <dbReference type="SAM" id="SignalP"/>
    </source>
</evidence>
<dbReference type="GO" id="GO:0009279">
    <property type="term" value="C:cell outer membrane"/>
    <property type="evidence" value="ECO:0007669"/>
    <property type="project" value="UniProtKB-SubCell"/>
</dbReference>
<accession>A0A495J6G7</accession>
<keyword evidence="6 7" id="KW-0998">Cell outer membrane</keyword>
<keyword evidence="4 7" id="KW-0812">Transmembrane</keyword>
<dbReference type="InterPro" id="IPR023997">
    <property type="entry name" value="TonB-dep_OMP_SusC/RagA_CS"/>
</dbReference>
<dbReference type="InterPro" id="IPR008969">
    <property type="entry name" value="CarboxyPept-like_regulatory"/>
</dbReference>
<dbReference type="NCBIfam" id="TIGR04057">
    <property type="entry name" value="SusC_RagA_signa"/>
    <property type="match status" value="1"/>
</dbReference>
<evidence type="ECO:0000256" key="6">
    <source>
        <dbReference type="ARBA" id="ARBA00023237"/>
    </source>
</evidence>
<dbReference type="InterPro" id="IPR012910">
    <property type="entry name" value="Plug_dom"/>
</dbReference>
<comment type="caution">
    <text evidence="10">The sequence shown here is derived from an EMBL/GenBank/DDBJ whole genome shotgun (WGS) entry which is preliminary data.</text>
</comment>
<proteinExistence type="inferred from homology"/>
<evidence type="ECO:0000256" key="1">
    <source>
        <dbReference type="ARBA" id="ARBA00004571"/>
    </source>
</evidence>
<dbReference type="InterPro" id="IPR036942">
    <property type="entry name" value="Beta-barrel_TonB_sf"/>
</dbReference>
<dbReference type="AlphaFoldDB" id="A0A495J6G7"/>
<keyword evidence="11" id="KW-1185">Reference proteome</keyword>
<keyword evidence="5 7" id="KW-0472">Membrane</keyword>
<dbReference type="NCBIfam" id="TIGR04056">
    <property type="entry name" value="OMP_RagA_SusC"/>
    <property type="match status" value="1"/>
</dbReference>
<evidence type="ECO:0000256" key="5">
    <source>
        <dbReference type="ARBA" id="ARBA00023136"/>
    </source>
</evidence>
<dbReference type="Gene3D" id="2.170.130.10">
    <property type="entry name" value="TonB-dependent receptor, plug domain"/>
    <property type="match status" value="1"/>
</dbReference>
<dbReference type="EMBL" id="RBKU01000001">
    <property type="protein sequence ID" value="RKR84018.1"/>
    <property type="molecule type" value="Genomic_DNA"/>
</dbReference>
<evidence type="ECO:0000259" key="9">
    <source>
        <dbReference type="Pfam" id="PF07715"/>
    </source>
</evidence>
<comment type="similarity">
    <text evidence="7">Belongs to the TonB-dependent receptor family.</text>
</comment>
<dbReference type="SUPFAM" id="SSF49464">
    <property type="entry name" value="Carboxypeptidase regulatory domain-like"/>
    <property type="match status" value="1"/>
</dbReference>
<evidence type="ECO:0000313" key="11">
    <source>
        <dbReference type="Proteomes" id="UP000268007"/>
    </source>
</evidence>
<evidence type="ECO:0000313" key="10">
    <source>
        <dbReference type="EMBL" id="RKR84018.1"/>
    </source>
</evidence>
<dbReference type="Pfam" id="PF07715">
    <property type="entry name" value="Plug"/>
    <property type="match status" value="1"/>
</dbReference>
<comment type="subcellular location">
    <subcellularLocation>
        <location evidence="1 7">Cell outer membrane</location>
        <topology evidence="1 7">Multi-pass membrane protein</topology>
    </subcellularLocation>
</comment>
<dbReference type="SUPFAM" id="SSF56935">
    <property type="entry name" value="Porins"/>
    <property type="match status" value="1"/>
</dbReference>
<dbReference type="InterPro" id="IPR039426">
    <property type="entry name" value="TonB-dep_rcpt-like"/>
</dbReference>
<gene>
    <name evidence="10" type="ORF">BDD43_4236</name>
</gene>
<dbReference type="Proteomes" id="UP000268007">
    <property type="component" value="Unassembled WGS sequence"/>
</dbReference>
<evidence type="ECO:0000256" key="2">
    <source>
        <dbReference type="ARBA" id="ARBA00022448"/>
    </source>
</evidence>
<protein>
    <submittedName>
        <fullName evidence="10">TonB-linked SusC/RagA family outer membrane protein</fullName>
    </submittedName>
</protein>
<keyword evidence="2 7" id="KW-0813">Transport</keyword>
<name>A0A495J6G7_9SPHI</name>
<dbReference type="InterPro" id="IPR023996">
    <property type="entry name" value="TonB-dep_OMP_SusC/RagA"/>
</dbReference>
<keyword evidence="8" id="KW-0732">Signal</keyword>
<dbReference type="InterPro" id="IPR037066">
    <property type="entry name" value="Plug_dom_sf"/>
</dbReference>
<sequence>MLKRRSILFSLAILCLMSNIAFAQSLPKIDLSLKGVTLKEFISAVESKTNYTFIYNNLDLTQAVSIEIKRGDLREILNKVLSAKKIAFEISGTRIIIDPNITKKKIPDNPQLQKKISGTVTDEKGMSLIGVSVRIKSAGSGTATDQNGNFTLMVPESATLVFFYTGYKQEEIVVAGKQQILVTLKEDHRILDEVVVVGYGVQKKSDLTGSISSIKGEELQQSKAISFMDAMQGRSAGVQVTSSSGEPGAATTVSIRGTNSFNSGTQPLYVIDGVQIDVNNAEAASSGLGNTSQTNPMAGINPSDIASIEILKDASATAIFGSRGANGVVIVTTKSGKSNTSVIELNTYAGVSWASRKIKMLGAQDYANYRFEADGPIDTVWSRDSNGDGLLDAPKNMAGVPSHDWQDEVLRKALSQSYNISFSGGSPKTTFYGSASYLNQQGLILNNKFERYGFNLKITHNATNRLRIGGNINVSQAIATGPASNGGDGVTNSNGLIQNFMLYKPVNVPDPGSLALDPDGSAFGSPVDFVTYAYKSSPLSRAIGDLVADYRIIDGLTLSVRSGGVLTYSSNKEFYPSNTSWGLAANGKAILNNSNSTNWYESNTLTYTKRFKQKHALTALVGFEANSYTSETFDMAGEGFDIQSINAVDNISSAKVLTKLPTTNKIKYNRVSQFGRLIYGYDDRYLFTATLRNDASSKLADNHKSALFPSGAFAWRMSNERFMRKQRLFSDIKFRTSFGITGNERIPPYQSLSTMSNVYYSASTGSATLGEAPSISGNSLLTWETTYQYDAGLDFSLLDDRVTVSTDVYLKKTKDLLLQADVSSQTGFMKQWQNLGQIDNKGLEFSLSTINLRNKNFTWSSNFNISFNRNKIINLGSVSYLPVNIKGGNISSVGRVIVGQPIGTGYGYVFDGIYQTSDFITTGTVNTLKPGVPSILGRTVRPGDLKFKDLNGDGRVDNTNDYTIISNSNPKHYGGFSNNLKYKNLELNVLLQWSYGNDILNTGRYRYQAGAGFFANLSQDFWTNRWTTSNPTNTVPALKGQGKTDISSYYVEDGSYMRLKNITLSYNLKGSKFLKTAGISGFRLYITAENLYTWTKYTGFDPEIASYSPLLPGIDNISYPRSKTITLGLTAKF</sequence>
<evidence type="ECO:0000256" key="4">
    <source>
        <dbReference type="ARBA" id="ARBA00022692"/>
    </source>
</evidence>
<reference evidence="10 11" key="1">
    <citation type="submission" date="2018-10" db="EMBL/GenBank/DDBJ databases">
        <title>Genomic Encyclopedia of Archaeal and Bacterial Type Strains, Phase II (KMG-II): from individual species to whole genera.</title>
        <authorList>
            <person name="Goeker M."/>
        </authorList>
    </citation>
    <scope>NUCLEOTIDE SEQUENCE [LARGE SCALE GENOMIC DNA]</scope>
    <source>
        <strain evidence="10 11">DSM 18602</strain>
    </source>
</reference>
<dbReference type="RefSeq" id="WP_162847131.1">
    <property type="nucleotide sequence ID" value="NZ_RBKU01000001.1"/>
</dbReference>
<feature type="chain" id="PRO_5019860686" evidence="8">
    <location>
        <begin position="24"/>
        <end position="1133"/>
    </location>
</feature>